<dbReference type="PROSITE" id="PS50090">
    <property type="entry name" value="MYB_LIKE"/>
    <property type="match status" value="1"/>
</dbReference>
<accession>A0A397TRV3</accession>
<dbReference type="STRING" id="658196.A0A397TRV3"/>
<dbReference type="Gene3D" id="1.10.10.60">
    <property type="entry name" value="Homeodomain-like"/>
    <property type="match status" value="2"/>
</dbReference>
<dbReference type="PANTHER" id="PTHR45614">
    <property type="entry name" value="MYB PROTEIN-RELATED"/>
    <property type="match status" value="1"/>
</dbReference>
<dbReference type="Proteomes" id="UP000265703">
    <property type="component" value="Unassembled WGS sequence"/>
</dbReference>
<dbReference type="InterPro" id="IPR050560">
    <property type="entry name" value="MYB_TF"/>
</dbReference>
<evidence type="ECO:0000313" key="3">
    <source>
        <dbReference type="EMBL" id="RIA99197.1"/>
    </source>
</evidence>
<feature type="domain" description="Myb-like" evidence="1">
    <location>
        <begin position="9"/>
        <end position="59"/>
    </location>
</feature>
<dbReference type="GO" id="GO:0000981">
    <property type="term" value="F:DNA-binding transcription factor activity, RNA polymerase II-specific"/>
    <property type="evidence" value="ECO:0007669"/>
    <property type="project" value="TreeGrafter"/>
</dbReference>
<dbReference type="SUPFAM" id="SSF46689">
    <property type="entry name" value="Homeodomain-like"/>
    <property type="match status" value="1"/>
</dbReference>
<dbReference type="Pfam" id="PF13921">
    <property type="entry name" value="Myb_DNA-bind_6"/>
    <property type="match status" value="1"/>
</dbReference>
<dbReference type="SMART" id="SM00717">
    <property type="entry name" value="SANT"/>
    <property type="match status" value="2"/>
</dbReference>
<dbReference type="InterPro" id="IPR001005">
    <property type="entry name" value="SANT/Myb"/>
</dbReference>
<reference evidence="3 4" key="1">
    <citation type="submission" date="2018-06" db="EMBL/GenBank/DDBJ databases">
        <title>Comparative genomics reveals the genomic features of Rhizophagus irregularis, R. cerebriforme, R. diaphanum and Gigaspora rosea, and their symbiotic lifestyle signature.</title>
        <authorList>
            <person name="Morin E."/>
            <person name="San Clemente H."/>
            <person name="Chen E.C.H."/>
            <person name="De La Providencia I."/>
            <person name="Hainaut M."/>
            <person name="Kuo A."/>
            <person name="Kohler A."/>
            <person name="Murat C."/>
            <person name="Tang N."/>
            <person name="Roy S."/>
            <person name="Loubradou J."/>
            <person name="Henrissat B."/>
            <person name="Grigoriev I.V."/>
            <person name="Corradi N."/>
            <person name="Roux C."/>
            <person name="Martin F.M."/>
        </authorList>
    </citation>
    <scope>NUCLEOTIDE SEQUENCE [LARGE SCALE GENOMIC DNA]</scope>
    <source>
        <strain evidence="3 4">DAOM 227022</strain>
    </source>
</reference>
<dbReference type="GO" id="GO:0000978">
    <property type="term" value="F:RNA polymerase II cis-regulatory region sequence-specific DNA binding"/>
    <property type="evidence" value="ECO:0007669"/>
    <property type="project" value="TreeGrafter"/>
</dbReference>
<proteinExistence type="predicted"/>
<dbReference type="InterPro" id="IPR017930">
    <property type="entry name" value="Myb_dom"/>
</dbReference>
<evidence type="ECO:0000313" key="4">
    <source>
        <dbReference type="Proteomes" id="UP000265703"/>
    </source>
</evidence>
<sequence>MIFSFEILSVRKGRWTKSEDCLLRSLVQEYGITNLSLIQKGFKNKRNTKQIRDRWINHLDPSINKKRKFNEEEERIIEENKCKWTEAAKKIPGASPLMIKNYYNNNLRKKIKTQISKLSNISNDRLLTLATIATSKICHSA</sequence>
<name>A0A397TRV3_9GLOM</name>
<protein>
    <submittedName>
        <fullName evidence="3">Homeodomain-like protein</fullName>
    </submittedName>
</protein>
<dbReference type="GO" id="GO:0005634">
    <property type="term" value="C:nucleus"/>
    <property type="evidence" value="ECO:0007669"/>
    <property type="project" value="TreeGrafter"/>
</dbReference>
<evidence type="ECO:0000259" key="1">
    <source>
        <dbReference type="PROSITE" id="PS50090"/>
    </source>
</evidence>
<dbReference type="OrthoDB" id="2143914at2759"/>
<dbReference type="InterPro" id="IPR009057">
    <property type="entry name" value="Homeodomain-like_sf"/>
</dbReference>
<dbReference type="AlphaFoldDB" id="A0A397TRV3"/>
<keyword evidence="3" id="KW-0238">DNA-binding</keyword>
<dbReference type="EMBL" id="QKYT01000006">
    <property type="protein sequence ID" value="RIA99197.1"/>
    <property type="molecule type" value="Genomic_DNA"/>
</dbReference>
<keyword evidence="4" id="KW-1185">Reference proteome</keyword>
<organism evidence="3 4">
    <name type="scientific">Glomus cerebriforme</name>
    <dbReference type="NCBI Taxonomy" id="658196"/>
    <lineage>
        <taxon>Eukaryota</taxon>
        <taxon>Fungi</taxon>
        <taxon>Fungi incertae sedis</taxon>
        <taxon>Mucoromycota</taxon>
        <taxon>Glomeromycotina</taxon>
        <taxon>Glomeromycetes</taxon>
        <taxon>Glomerales</taxon>
        <taxon>Glomeraceae</taxon>
        <taxon>Glomus</taxon>
    </lineage>
</organism>
<evidence type="ECO:0000259" key="2">
    <source>
        <dbReference type="PROSITE" id="PS51294"/>
    </source>
</evidence>
<keyword evidence="3" id="KW-0371">Homeobox</keyword>
<gene>
    <name evidence="3" type="ORF">C1645_747601</name>
</gene>
<feature type="domain" description="HTH myb-type" evidence="2">
    <location>
        <begin position="9"/>
        <end position="63"/>
    </location>
</feature>
<dbReference type="PROSITE" id="PS51294">
    <property type="entry name" value="HTH_MYB"/>
    <property type="match status" value="1"/>
</dbReference>
<dbReference type="CDD" id="cd00167">
    <property type="entry name" value="SANT"/>
    <property type="match status" value="1"/>
</dbReference>
<comment type="caution">
    <text evidence="3">The sequence shown here is derived from an EMBL/GenBank/DDBJ whole genome shotgun (WGS) entry which is preliminary data.</text>
</comment>